<dbReference type="GO" id="GO:0005737">
    <property type="term" value="C:cytoplasm"/>
    <property type="evidence" value="ECO:0007669"/>
    <property type="project" value="UniProtKB-SubCell"/>
</dbReference>
<feature type="coiled-coil region" evidence="11">
    <location>
        <begin position="1485"/>
        <end position="1582"/>
    </location>
</feature>
<keyword evidence="14" id="KW-1185">Reference proteome</keyword>
<dbReference type="InterPro" id="IPR043197">
    <property type="entry name" value="Plakin"/>
</dbReference>
<dbReference type="GO" id="GO:0016020">
    <property type="term" value="C:membrane"/>
    <property type="evidence" value="ECO:0007669"/>
    <property type="project" value="TreeGrafter"/>
</dbReference>
<feature type="coiled-coil region" evidence="11">
    <location>
        <begin position="1659"/>
        <end position="1756"/>
    </location>
</feature>
<feature type="coiled-coil region" evidence="11">
    <location>
        <begin position="1144"/>
        <end position="1234"/>
    </location>
</feature>
<dbReference type="GO" id="GO:0042060">
    <property type="term" value="P:wound healing"/>
    <property type="evidence" value="ECO:0007669"/>
    <property type="project" value="TreeGrafter"/>
</dbReference>
<dbReference type="InterPro" id="IPR035915">
    <property type="entry name" value="Plakin_repeat_sf"/>
</dbReference>
<dbReference type="Pfam" id="PF23160">
    <property type="entry name" value="Spectrin_1st_PEPL"/>
    <property type="match status" value="1"/>
</dbReference>
<keyword evidence="8" id="KW-0965">Cell junction</keyword>
<dbReference type="Pfam" id="PF17902">
    <property type="entry name" value="SH3_10"/>
    <property type="match status" value="1"/>
</dbReference>
<feature type="coiled-coil region" evidence="11">
    <location>
        <begin position="2082"/>
        <end position="2158"/>
    </location>
</feature>
<feature type="region of interest" description="Disordered" evidence="12">
    <location>
        <begin position="2638"/>
        <end position="2669"/>
    </location>
</feature>
<gene>
    <name evidence="15" type="primary">EVPL</name>
</gene>
<dbReference type="Pfam" id="PF00681">
    <property type="entry name" value="Plectin"/>
    <property type="match status" value="2"/>
</dbReference>
<organism evidence="14 15">
    <name type="scientific">Petromyzon marinus</name>
    <name type="common">Sea lamprey</name>
    <dbReference type="NCBI Taxonomy" id="7757"/>
    <lineage>
        <taxon>Eukaryota</taxon>
        <taxon>Metazoa</taxon>
        <taxon>Chordata</taxon>
        <taxon>Craniata</taxon>
        <taxon>Vertebrata</taxon>
        <taxon>Cyclostomata</taxon>
        <taxon>Hyperoartia</taxon>
        <taxon>Petromyzontiformes</taxon>
        <taxon>Petromyzontidae</taxon>
        <taxon>Petromyzon</taxon>
    </lineage>
</organism>
<dbReference type="SUPFAM" id="SSF57997">
    <property type="entry name" value="Tropomyosin"/>
    <property type="match status" value="1"/>
</dbReference>
<feature type="coiled-coil region" evidence="11">
    <location>
        <begin position="2182"/>
        <end position="2427"/>
    </location>
</feature>
<evidence type="ECO:0000256" key="11">
    <source>
        <dbReference type="SAM" id="Coils"/>
    </source>
</evidence>
<dbReference type="GO" id="GO:0005198">
    <property type="term" value="F:structural molecule activity"/>
    <property type="evidence" value="ECO:0007669"/>
    <property type="project" value="TreeGrafter"/>
</dbReference>
<dbReference type="Gene3D" id="3.90.1290.10">
    <property type="entry name" value="Plakin repeat"/>
    <property type="match status" value="1"/>
</dbReference>
<dbReference type="PANTHER" id="PTHR23169">
    <property type="entry name" value="ENVOPLAKIN"/>
    <property type="match status" value="1"/>
</dbReference>
<dbReference type="FunFam" id="3.30.160.780:FF:000001">
    <property type="entry name" value="Plectin a"/>
    <property type="match status" value="1"/>
</dbReference>
<dbReference type="Proteomes" id="UP001318040">
    <property type="component" value="Chromosome 37"/>
</dbReference>
<dbReference type="GO" id="GO:0005882">
    <property type="term" value="C:intermediate filament"/>
    <property type="evidence" value="ECO:0007669"/>
    <property type="project" value="TreeGrafter"/>
</dbReference>
<evidence type="ECO:0000313" key="15">
    <source>
        <dbReference type="RefSeq" id="XP_032822998.1"/>
    </source>
</evidence>
<evidence type="ECO:0000259" key="13">
    <source>
        <dbReference type="PROSITE" id="PS50002"/>
    </source>
</evidence>
<dbReference type="Pfam" id="PF21019">
    <property type="entry name" value="Spectrin_3"/>
    <property type="match status" value="1"/>
</dbReference>
<dbReference type="SUPFAM" id="SSF46966">
    <property type="entry name" value="Spectrin repeat"/>
    <property type="match status" value="3"/>
</dbReference>
<dbReference type="SMART" id="SM00250">
    <property type="entry name" value="PLEC"/>
    <property type="match status" value="7"/>
</dbReference>
<evidence type="ECO:0000256" key="12">
    <source>
        <dbReference type="SAM" id="MobiDB-lite"/>
    </source>
</evidence>
<feature type="coiled-coil region" evidence="11">
    <location>
        <begin position="918"/>
        <end position="1120"/>
    </location>
</feature>
<dbReference type="InterPro" id="IPR001452">
    <property type="entry name" value="SH3_domain"/>
</dbReference>
<proteinExistence type="inferred from homology"/>
<dbReference type="InterPro" id="IPR055419">
    <property type="entry name" value="Spectrin_PEPL/EVPL"/>
</dbReference>
<comment type="similarity">
    <text evidence="3">Belongs to the plakin or cytolinker family.</text>
</comment>
<evidence type="ECO:0000256" key="7">
    <source>
        <dbReference type="ARBA" id="ARBA00022737"/>
    </source>
</evidence>
<keyword evidence="7" id="KW-0677">Repeat</keyword>
<dbReference type="CDD" id="cd00176">
    <property type="entry name" value="SPEC"/>
    <property type="match status" value="1"/>
</dbReference>
<dbReference type="Pfam" id="PF26346">
    <property type="entry name" value="Plectin_PPL"/>
    <property type="match status" value="7"/>
</dbReference>
<dbReference type="PANTHER" id="PTHR23169:SF7">
    <property type="entry name" value="ENVOPLAKIN"/>
    <property type="match status" value="1"/>
</dbReference>
<evidence type="ECO:0000256" key="9">
    <source>
        <dbReference type="ARBA" id="ARBA00023054"/>
    </source>
</evidence>
<keyword evidence="6" id="KW-0597">Phosphoprotein</keyword>
<evidence type="ECO:0000256" key="8">
    <source>
        <dbReference type="ARBA" id="ARBA00022949"/>
    </source>
</evidence>
<dbReference type="InterPro" id="IPR001101">
    <property type="entry name" value="Plectin_repeat"/>
</dbReference>
<dbReference type="Gene3D" id="3.30.160.780">
    <property type="match status" value="1"/>
</dbReference>
<evidence type="ECO:0000256" key="1">
    <source>
        <dbReference type="ARBA" id="ARBA00004282"/>
    </source>
</evidence>
<name>A0AAJ7X7K7_PETMA</name>
<feature type="coiled-coil region" evidence="11">
    <location>
        <begin position="370"/>
        <end position="397"/>
    </location>
</feature>
<feature type="coiled-coil region" evidence="11">
    <location>
        <begin position="1782"/>
        <end position="1816"/>
    </location>
</feature>
<dbReference type="FunFam" id="3.90.1290.10:FF:000002">
    <property type="entry name" value="Plectin a"/>
    <property type="match status" value="1"/>
</dbReference>
<accession>A0AAJ7X7K7</accession>
<dbReference type="GO" id="GO:0070161">
    <property type="term" value="C:anchoring junction"/>
    <property type="evidence" value="ECO:0007669"/>
    <property type="project" value="UniProtKB-SubCell"/>
</dbReference>
<sequence>MSMLKGLKLPRRGDRDSSTAAGKPPVVKIKKAQANELAILISRLQKNADQVEKDIIDTEDKLAIDIKNLENGREFQYRAKNAENLSRAEGTLKDLFLDSEQVKQLKHPQGEMINKDIHQLHDRWSKLCAEYRQVYEQVNIPNMRPQVDWLKMVGEKRYSLNRKGFGSDLVTVEMQMAEHNIIHKEIEAYGPHVKAAEGDPEYLRRLNEEYATLLTSSTKRQKDLNELHTYMQRCTRELMWLDSEQEERKGMDWSDRNLDYDVRTRKYENIVNNELVAKEASINQIQDEGEKLLAAKHPAKPTIEAHMDAVENDWKRYLNLLICEEAHLKFMTEHHKFNKDVKESNEWLTKQSADMKRRYTVDPNDSALRVEELLKEVQEKEKEMDAYEKNVVALKNRATQMVPLKYRREKIPKPLTVETLCDYEDGELVLHRGDKYTLKDNSDKENWVVSNSAGKTETVPSACFVIPPTDPDSIALVDGISTQFSELKQKRRETEAALRKRAGDVKQQAGQVLAADNSEERECVKHISDLERIYYELDDQEQQMLVKLRTPLDKNRPAEDGASRLREQDAILKRLQVLNTEKAKVQKSAEAFLSRKPKCPSAPKLRQKLDETDAKYTRVSLLANNYGDKAKAASSMEVSLQKAEGAIAPLERSLALEQSIPTDLAGIRARRKELEAVKKDIGAKKALVLEEPARNLQSTQQHCQNVARNFNERCPDVERQESEVNRLRQRFGNMGDQTNLRLKELDNAEKAYSNYRGTYDNLNSWLDNVPKPSVSQNETVESINAKIADQKRLADELRRKETEKNKVEQLANDYQSTVRNYETASDRYRTLVEPELVNGVNWDTNKSSPTRQVQDEERQLVKKFAEVSAANQQQIVYLQNMQNIVKNPPVQEVQARMSQQNLQKSQYSGPSKHDLELIEEEKKKRLVLEKDMESLKRQLDVAQQKAATPAKDPAAEQEAIFLRQQLQQEAQNKEAKDEELRLLRDRLQKSERAMQEAAQKVIIKEVSKVEKDPSKEREVNDLRNQMADMTRQIEEEQNKRSSAEKSIVMYERRIKEIEQQGPRVEKQVTIKEVPKIQQDPLLLKDLEEARRMLEQETAKNKASEEELRLLRQRYSTLENTKPKVEVKEVLKEVVKADPNTEKQAADLKRQLEMERQKNDQMNKEMVTLRTDLMTIQNRKPEVQVKEVVKLEKDPEVMRNLSAIQQQLEEEISKKTSAEKRVYMLENKIKNFEEKPPVVEEKAIIKEVFKVETDPQTTKELANLKQMLDEEFEKNKVSKKEILTLQQKYTALENTKPKVELKEVIKEVVRADPETERQAADLKKQLAEEKRKSEKADRELDALRIDVEALRNRKPEVQVKEVVKVEKDPEVVRELNKVKQQLEDEMESRKATEKKYVLIERRIKEVEQAPPKIEERLVIKEVAKVERDPKLEEEVVSLRKQLQQEIQRSKISQEEIQTIQHKFVTLENTKPKVEIKEVIKEVVRADPETERQAADLKKQLAEEKRKSEKADRELDALRIDVEALRNRKPEVQVKEVVKVEKDPEVVRELNKVKQQLEDEMESRKATEKKYVLIERRIKEVEQAPPKIEERLVIKEVAKVERDPKLEEEVVSLRKQLQQEIQRSKVSQEEIQTIQHKFVTLENTKPKVEIKEVIKEVVRADPETERQAADLKKQLAEEKRKSEKADRELDALRIDVEALRNRKPEVQVKEVVKVEKDPEVVRELNKVKQQLEDEVESRKATEKKYVLIERRIKEVEQAPPKVEERIVIKEVTKVEKDPQTEQDLVSLKRKLEDEIQRNQVSQKEINLLQQKYMTLENTKPKVEIKEITKEVVRADPETERQAAELRRQLADEKRTSDKAEKDLSTLRRELDALKNKKPEVQVKEVVKVERDPEQEREIVKLKNTLENERKKKSMAEEENDSLQQKILMLENRKPKVEIKEVVHEILKADPQTEKEAAEYKRQLEQEKRKLKDSERELASLRTDLNELRNRKPDVQIKEVVKVQRDPEQDKEISKLTKSLDEESRRNRKFEDEIHYLKESLTKLENTKPKVEIKEVVKEVVKADPETERQAVDLKRKLTAEKERYDTVMGELNTLRIELNSLRNRKPDVQIKEVVKLERDPELERELKQLKHMYEEEIEKNRDAQRDLVSVRRQYTILEKEKPKVEIQEVLREVVRPDPETEKEASELRLQMMKIKGQLSNAEREALKLREEVKTLQNRKPEIQVKEVLKETVKFEKNPAAEEEVTRMKKELDREMQKRTDAELQLTKLQNKIFNLENQPPKIEEKVVIQESIQYKTDPNLEREVDSLKKSLNQEKKRQQSLEEDLGQLRSTVSEQKQLITQLRMDSQEKNELEQELRRTKNRMTTLEQQKSKVEEKVVYKEVVKVEQDPEVMKEAVLLRSQLNDERSKRNRLEDEVDRMKARMHDLEIEATKEKIVYKEVVKIEKDKMVDSELEKLRSQLDDELRIRRNKERELQKQSEVITDVQSEIEKLKRKLTDTDKVINSKEGEIVALRDKLSRLENRQPEVTRTSTEKTQSHLSRKIVVMDPETGKEMTPYEAYKLDLIDWKTYSQLAGQECDWEEVSVSGPKGISSSLRDKKTGTKFSIEDALASGKVTQQDVQQYKNRKMTIAEFAAKVSGQTFKPQPEKEEGVKKTNSSQVSSSLQREPAQSKDFTVLDLETPPIAGVFDVDTNQKMQIKTATSKNLIDPITAQKLLEAQAATGGIIDVANGEKYSVHKAADMNLIDSSSVQRLLGAQKAYTGIEDPTTKERLPVGIALKRGWLYQDAAYKYLEAQFLTGGLVDPNKAGRVPVGEALALGIIDNEAKRALEDDKSHPKDITDPISKKRLTYKEALNQCKVESSTGLPLLKVSSKSSGGSSRFTR</sequence>
<keyword evidence="9 11" id="KW-0175">Coiled coil</keyword>
<dbReference type="SMART" id="SM00150">
    <property type="entry name" value="SPEC"/>
    <property type="match status" value="5"/>
</dbReference>
<evidence type="ECO:0000256" key="2">
    <source>
        <dbReference type="ARBA" id="ARBA00004496"/>
    </source>
</evidence>
<feature type="compositionally biased region" description="Polar residues" evidence="12">
    <location>
        <begin position="2651"/>
        <end position="2662"/>
    </location>
</feature>
<keyword evidence="4 10" id="KW-0728">SH3 domain</keyword>
<evidence type="ECO:0000256" key="10">
    <source>
        <dbReference type="PROSITE-ProRule" id="PRU00192"/>
    </source>
</evidence>
<evidence type="ECO:0000256" key="5">
    <source>
        <dbReference type="ARBA" id="ARBA00022490"/>
    </source>
</evidence>
<evidence type="ECO:0000256" key="6">
    <source>
        <dbReference type="ARBA" id="ARBA00022553"/>
    </source>
</evidence>
<protein>
    <submittedName>
        <fullName evidence="15">Envoplakin</fullName>
    </submittedName>
</protein>
<feature type="coiled-coil region" evidence="11">
    <location>
        <begin position="2451"/>
        <end position="2520"/>
    </location>
</feature>
<evidence type="ECO:0000256" key="3">
    <source>
        <dbReference type="ARBA" id="ARBA00009109"/>
    </source>
</evidence>
<dbReference type="KEGG" id="pmrn:116949617"/>
<dbReference type="Gene3D" id="1.20.58.60">
    <property type="match status" value="4"/>
</dbReference>
<keyword evidence="5" id="KW-0963">Cytoplasm</keyword>
<evidence type="ECO:0000256" key="4">
    <source>
        <dbReference type="ARBA" id="ARBA00022443"/>
    </source>
</evidence>
<feature type="coiled-coil region" evidence="11">
    <location>
        <begin position="1260"/>
        <end position="1408"/>
    </location>
</feature>
<dbReference type="Gene3D" id="2.30.30.40">
    <property type="entry name" value="SH3 Domains"/>
    <property type="match status" value="1"/>
</dbReference>
<feature type="region of interest" description="Disordered" evidence="12">
    <location>
        <begin position="1"/>
        <end position="25"/>
    </location>
</feature>
<feature type="coiled-coil region" evidence="11">
    <location>
        <begin position="1840"/>
        <end position="2044"/>
    </location>
</feature>
<dbReference type="PROSITE" id="PS50002">
    <property type="entry name" value="SH3"/>
    <property type="match status" value="1"/>
</dbReference>
<dbReference type="FunFam" id="2.30.30.40:FF:000088">
    <property type="entry name" value="Periplakin"/>
    <property type="match status" value="1"/>
</dbReference>
<comment type="subcellular location">
    <subcellularLocation>
        <location evidence="1">Cell junction</location>
    </subcellularLocation>
    <subcellularLocation>
        <location evidence="2">Cytoplasm</location>
    </subcellularLocation>
</comment>
<dbReference type="InterPro" id="IPR058847">
    <property type="entry name" value="Plectin_PPL"/>
</dbReference>
<dbReference type="InterPro" id="IPR041615">
    <property type="entry name" value="Desmoplakin_SH3"/>
</dbReference>
<evidence type="ECO:0000313" key="14">
    <source>
        <dbReference type="Proteomes" id="UP001318040"/>
    </source>
</evidence>
<dbReference type="RefSeq" id="XP_032822998.1">
    <property type="nucleotide sequence ID" value="XM_032967107.1"/>
</dbReference>
<dbReference type="InterPro" id="IPR018159">
    <property type="entry name" value="Spectrin/alpha-actinin"/>
</dbReference>
<dbReference type="GO" id="GO:0045104">
    <property type="term" value="P:intermediate filament cytoskeleton organization"/>
    <property type="evidence" value="ECO:0007669"/>
    <property type="project" value="InterPro"/>
</dbReference>
<reference evidence="15" key="1">
    <citation type="submission" date="2025-08" db="UniProtKB">
        <authorList>
            <consortium name="RefSeq"/>
        </authorList>
    </citation>
    <scope>IDENTIFICATION</scope>
    <source>
        <tissue evidence="15">Sperm</tissue>
    </source>
</reference>
<feature type="domain" description="SH3" evidence="13">
    <location>
        <begin position="412"/>
        <end position="469"/>
    </location>
</feature>
<feature type="coiled-coil region" evidence="11">
    <location>
        <begin position="780"/>
        <end position="824"/>
    </location>
</feature>
<dbReference type="SUPFAM" id="SSF75399">
    <property type="entry name" value="Plakin repeat"/>
    <property type="match status" value="2"/>
</dbReference>
<feature type="coiled-coil region" evidence="11">
    <location>
        <begin position="34"/>
        <end position="61"/>
    </location>
</feature>